<keyword evidence="6" id="KW-1185">Reference proteome</keyword>
<feature type="domain" description="Imelysin-like" evidence="4">
    <location>
        <begin position="35"/>
        <end position="294"/>
    </location>
</feature>
<dbReference type="AlphaFoldDB" id="A0A4R6AW93"/>
<protein>
    <submittedName>
        <fullName evidence="5">Signal peptidase</fullName>
    </submittedName>
</protein>
<accession>A0A4R6AW93</accession>
<dbReference type="RefSeq" id="WP_133343102.1">
    <property type="nucleotide sequence ID" value="NZ_SMZO01000024.1"/>
</dbReference>
<evidence type="ECO:0000259" key="4">
    <source>
        <dbReference type="Pfam" id="PF09375"/>
    </source>
</evidence>
<comment type="subcellular location">
    <subcellularLocation>
        <location evidence="1">Cell envelope</location>
    </subcellularLocation>
</comment>
<keyword evidence="2 3" id="KW-0732">Signal</keyword>
<feature type="chain" id="PRO_5020434790" evidence="3">
    <location>
        <begin position="20"/>
        <end position="317"/>
    </location>
</feature>
<feature type="signal peptide" evidence="3">
    <location>
        <begin position="1"/>
        <end position="19"/>
    </location>
</feature>
<reference evidence="5 6" key="1">
    <citation type="submission" date="2019-03" db="EMBL/GenBank/DDBJ databases">
        <title>Rhodobacteraceae bacterium SM1902, a new member of the family Rhodobacteraceae isolated from Yantai.</title>
        <authorList>
            <person name="Sun Y."/>
        </authorList>
    </citation>
    <scope>NUCLEOTIDE SEQUENCE [LARGE SCALE GENOMIC DNA]</scope>
    <source>
        <strain evidence="5 6">SM1902</strain>
    </source>
</reference>
<organism evidence="5 6">
    <name type="scientific">Meridianimarinicoccus aquatilis</name>
    <dbReference type="NCBI Taxonomy" id="2552766"/>
    <lineage>
        <taxon>Bacteria</taxon>
        <taxon>Pseudomonadati</taxon>
        <taxon>Pseudomonadota</taxon>
        <taxon>Alphaproteobacteria</taxon>
        <taxon>Rhodobacterales</taxon>
        <taxon>Paracoccaceae</taxon>
        <taxon>Meridianimarinicoccus</taxon>
    </lineage>
</organism>
<evidence type="ECO:0000313" key="6">
    <source>
        <dbReference type="Proteomes" id="UP000294562"/>
    </source>
</evidence>
<sequence>MPRLTLTAICAICALPALADVDTALDDHILPGMDRLAAATATLADTSCDPAALRSAFADAALAWAAVSHLTLGPAEENGRARAILFWPDDRDATARGLRLLREQGADAWTPEALTRASIAARGLGALERQITEADAKPCAMTLALADDLAATAAAIRDGWQNGFADLMRTPGTPGNTRFLTEDEAAAALFTALLSGLEYTADARLGVPLGTFDKPQPRRAELRRSDLSVPMVIAALTSQRQLAASLADAPRTLAALDSAIRTAHALEDTSFAGVADVQGRFRVESLQNAIRSARTTAQEELGAALGVPAGFNSADGD</sequence>
<dbReference type="Gene3D" id="1.20.1420.20">
    <property type="entry name" value="M75 peptidase, HXXE motif"/>
    <property type="match status" value="1"/>
</dbReference>
<dbReference type="EMBL" id="SMZO01000024">
    <property type="protein sequence ID" value="TDL87078.1"/>
    <property type="molecule type" value="Genomic_DNA"/>
</dbReference>
<dbReference type="InterPro" id="IPR018976">
    <property type="entry name" value="Imelysin-like"/>
</dbReference>
<gene>
    <name evidence="5" type="ORF">E2L05_11755</name>
</gene>
<dbReference type="OrthoDB" id="5729110at2"/>
<dbReference type="Pfam" id="PF09375">
    <property type="entry name" value="Peptidase_M75"/>
    <property type="match status" value="1"/>
</dbReference>
<evidence type="ECO:0000256" key="1">
    <source>
        <dbReference type="ARBA" id="ARBA00004196"/>
    </source>
</evidence>
<evidence type="ECO:0000313" key="5">
    <source>
        <dbReference type="EMBL" id="TDL87078.1"/>
    </source>
</evidence>
<dbReference type="Proteomes" id="UP000294562">
    <property type="component" value="Unassembled WGS sequence"/>
</dbReference>
<dbReference type="GO" id="GO:0030313">
    <property type="term" value="C:cell envelope"/>
    <property type="evidence" value="ECO:0007669"/>
    <property type="project" value="UniProtKB-SubCell"/>
</dbReference>
<dbReference type="InterPro" id="IPR038352">
    <property type="entry name" value="Imelysin_sf"/>
</dbReference>
<name>A0A4R6AW93_9RHOB</name>
<evidence type="ECO:0000256" key="3">
    <source>
        <dbReference type="SAM" id="SignalP"/>
    </source>
</evidence>
<dbReference type="InterPro" id="IPR034984">
    <property type="entry name" value="Imelysin-like_IPPA"/>
</dbReference>
<comment type="caution">
    <text evidence="5">The sequence shown here is derived from an EMBL/GenBank/DDBJ whole genome shotgun (WGS) entry which is preliminary data.</text>
</comment>
<dbReference type="CDD" id="cd14659">
    <property type="entry name" value="Imelysin-like_IPPA"/>
    <property type="match status" value="1"/>
</dbReference>
<proteinExistence type="predicted"/>
<evidence type="ECO:0000256" key="2">
    <source>
        <dbReference type="ARBA" id="ARBA00022729"/>
    </source>
</evidence>